<dbReference type="EMBL" id="MH544245">
    <property type="protein sequence ID" value="AXG22414.1"/>
    <property type="molecule type" value="Genomic_DNA"/>
</dbReference>
<sequence length="65" mass="7112">MRIIADQDRCIGAGHCLRAAPDIFDSGDDGRVVVTEPEPDPARVETVRRVVRLCPNAALALREDL</sequence>
<dbReference type="InterPro" id="IPR010693">
    <property type="entry name" value="Divergent_4Fe-4S_mono-cluster"/>
</dbReference>
<proteinExistence type="predicted"/>
<evidence type="ECO:0000313" key="10">
    <source>
        <dbReference type="EMBL" id="AXG22414.1"/>
    </source>
</evidence>
<dbReference type="Gene3D" id="3.30.70.20">
    <property type="match status" value="1"/>
</dbReference>
<dbReference type="InterPro" id="IPR001080">
    <property type="entry name" value="3Fe4S_ferredoxin"/>
</dbReference>
<accession>A0A3S7PZF5</accession>
<keyword evidence="4 8" id="KW-0249">Electron transport</keyword>
<dbReference type="AlphaFoldDB" id="A0A3S7PZF5"/>
<dbReference type="InterPro" id="IPR051269">
    <property type="entry name" value="Fe-S_cluster_ET"/>
</dbReference>
<evidence type="ECO:0000256" key="1">
    <source>
        <dbReference type="ARBA" id="ARBA00001927"/>
    </source>
</evidence>
<keyword evidence="5 8" id="KW-0408">Iron</keyword>
<evidence type="ECO:0000256" key="3">
    <source>
        <dbReference type="ARBA" id="ARBA00022723"/>
    </source>
</evidence>
<gene>
    <name evidence="10" type="primary">ngnF</name>
</gene>
<evidence type="ECO:0000256" key="2">
    <source>
        <dbReference type="ARBA" id="ARBA00022448"/>
    </source>
</evidence>
<evidence type="ECO:0000256" key="8">
    <source>
        <dbReference type="RuleBase" id="RU368020"/>
    </source>
</evidence>
<comment type="cofactor">
    <cofactor evidence="1">
        <name>[3Fe-4S] cluster</name>
        <dbReference type="ChEBI" id="CHEBI:21137"/>
    </cofactor>
</comment>
<keyword evidence="2 8" id="KW-0813">Transport</keyword>
<keyword evidence="7" id="KW-0003">3Fe-4S</keyword>
<dbReference type="GO" id="GO:0009055">
    <property type="term" value="F:electron transfer activity"/>
    <property type="evidence" value="ECO:0007669"/>
    <property type="project" value="UniProtKB-UniRule"/>
</dbReference>
<dbReference type="SUPFAM" id="SSF54862">
    <property type="entry name" value="4Fe-4S ferredoxins"/>
    <property type="match status" value="1"/>
</dbReference>
<keyword evidence="6 8" id="KW-0411">Iron-sulfur</keyword>
<evidence type="ECO:0000256" key="4">
    <source>
        <dbReference type="ARBA" id="ARBA00022982"/>
    </source>
</evidence>
<reference evidence="10" key="1">
    <citation type="submission" date="2018-06" db="EMBL/GenBank/DDBJ databases">
        <title>Enzyme-Catalysed Bifurcated [4+2] and [4+6] Pericyclic Reactions in Streptoseomycin Biosynthesis.</title>
        <authorList>
            <person name="Wang K.B."/>
            <person name="Zhang B."/>
            <person name="Wang W."/>
            <person name="Ge H.M."/>
        </authorList>
    </citation>
    <scope>NUCLEOTIDE SEQUENCE</scope>
    <source>
        <strain evidence="10">ATCC 31306</strain>
    </source>
</reference>
<dbReference type="PANTHER" id="PTHR36923">
    <property type="entry name" value="FERREDOXIN"/>
    <property type="match status" value="1"/>
</dbReference>
<organism evidence="10">
    <name type="scientific">Nocardia argentinensis</name>
    <dbReference type="NCBI Taxonomy" id="1311812"/>
    <lineage>
        <taxon>Bacteria</taxon>
        <taxon>Bacillati</taxon>
        <taxon>Actinomycetota</taxon>
        <taxon>Actinomycetes</taxon>
        <taxon>Mycobacteriales</taxon>
        <taxon>Nocardiaceae</taxon>
        <taxon>Nocardia</taxon>
    </lineage>
</organism>
<protein>
    <recommendedName>
        <fullName evidence="8">Ferredoxin</fullName>
    </recommendedName>
</protein>
<dbReference type="PRINTS" id="PR00352">
    <property type="entry name" value="3FE4SFRDOXIN"/>
</dbReference>
<comment type="function">
    <text evidence="8">Ferredoxins are iron-sulfur proteins that transfer electrons in a wide variety of metabolic reactions.</text>
</comment>
<evidence type="ECO:0000256" key="7">
    <source>
        <dbReference type="ARBA" id="ARBA00023291"/>
    </source>
</evidence>
<feature type="domain" description="4Fe-4S ferredoxin-type" evidence="9">
    <location>
        <begin position="1"/>
        <end position="29"/>
    </location>
</feature>
<evidence type="ECO:0000259" key="9">
    <source>
        <dbReference type="PROSITE" id="PS51379"/>
    </source>
</evidence>
<dbReference type="InterPro" id="IPR017896">
    <property type="entry name" value="4Fe4S_Fe-S-bd"/>
</dbReference>
<dbReference type="PROSITE" id="PS51379">
    <property type="entry name" value="4FE4S_FER_2"/>
    <property type="match status" value="1"/>
</dbReference>
<name>A0A3S7PZF5_9NOCA</name>
<dbReference type="GO" id="GO:0051538">
    <property type="term" value="F:3 iron, 4 sulfur cluster binding"/>
    <property type="evidence" value="ECO:0007669"/>
    <property type="project" value="UniProtKB-KW"/>
</dbReference>
<evidence type="ECO:0000256" key="6">
    <source>
        <dbReference type="ARBA" id="ARBA00023014"/>
    </source>
</evidence>
<evidence type="ECO:0000256" key="5">
    <source>
        <dbReference type="ARBA" id="ARBA00023004"/>
    </source>
</evidence>
<dbReference type="Pfam" id="PF06902">
    <property type="entry name" value="Fer4_19"/>
    <property type="match status" value="1"/>
</dbReference>
<keyword evidence="3 8" id="KW-0479">Metal-binding</keyword>
<dbReference type="GO" id="GO:0005506">
    <property type="term" value="F:iron ion binding"/>
    <property type="evidence" value="ECO:0007669"/>
    <property type="project" value="UniProtKB-UniRule"/>
</dbReference>
<dbReference type="PANTHER" id="PTHR36923:SF3">
    <property type="entry name" value="FERREDOXIN"/>
    <property type="match status" value="1"/>
</dbReference>